<evidence type="ECO:0000313" key="7">
    <source>
        <dbReference type="Proteomes" id="UP000820818"/>
    </source>
</evidence>
<dbReference type="AlphaFoldDB" id="A0AAD5KKS6"/>
<dbReference type="Proteomes" id="UP000820818">
    <property type="component" value="Linkage Group LG8"/>
</dbReference>
<keyword evidence="7" id="KW-1185">Reference proteome</keyword>
<feature type="region of interest" description="Disordered" evidence="3">
    <location>
        <begin position="322"/>
        <end position="352"/>
    </location>
</feature>
<feature type="compositionally biased region" description="Low complexity" evidence="3">
    <location>
        <begin position="740"/>
        <end position="809"/>
    </location>
</feature>
<name>A0AAD5KKS6_9CRUS</name>
<evidence type="ECO:0000256" key="3">
    <source>
        <dbReference type="SAM" id="MobiDB-lite"/>
    </source>
</evidence>
<feature type="compositionally biased region" description="Polar residues" evidence="3">
    <location>
        <begin position="723"/>
        <end position="739"/>
    </location>
</feature>
<comment type="caution">
    <text evidence="2">Lacks conserved residue(s) required for the propagation of feature annotation.</text>
</comment>
<feature type="region of interest" description="Disordered" evidence="3">
    <location>
        <begin position="682"/>
        <end position="869"/>
    </location>
</feature>
<evidence type="ECO:0000256" key="2">
    <source>
        <dbReference type="PROSITE-ProRule" id="PRU00059"/>
    </source>
</evidence>
<dbReference type="InterPro" id="IPR000859">
    <property type="entry name" value="CUB_dom"/>
</dbReference>
<feature type="compositionally biased region" description="Basic residues" evidence="3">
    <location>
        <begin position="63"/>
        <end position="79"/>
    </location>
</feature>
<feature type="compositionally biased region" description="Polar residues" evidence="3">
    <location>
        <begin position="682"/>
        <end position="696"/>
    </location>
</feature>
<accession>A0AAD5KKS6</accession>
<keyword evidence="4" id="KW-0732">Signal</keyword>
<keyword evidence="1 2" id="KW-1015">Disulfide bond</keyword>
<proteinExistence type="predicted"/>
<sequence>MFVSISLLISILLIYFFVSIDSIESKQQNGSVTDKPVTMLPTLNTTLATEYNTDYYRNNNRQVTRRPVTRRPTTRRLVTRRPAGNNRRPPQTKPPIGWDQADTCGGNILVPLSEDQTNALIEETYQSTGFPVARIYPLICTWNVKVSKKCRHARIVLRIDERSRLADDKECNKGFFRVSPFMKEAKICGRVGDVPPLQWHVEDQNPEVVTITMRNPGLEDEKSAGFSFSLQGECLPYESNMTTNGSMNTNSLWLHQIWKDSAAMGGPTVVVPGVDLASIIPWMETNLNDIVNTVKFNNSSGFPISGSLPPTSTLPTVTGVADVSNNLNRPPTRRPVSNAVRTRPTRRPNLRRSTTTVRPITTRPTTARPVSWDQYDTCGGVINVPLLFDRLSFYESSQFFTGRSFPLVCTWNVKVNPLCRRARVTMRVDVRSRLADVEGCTKGYYTVSPFMKEARICGRIGTVPPYQWYVDDQKSEDVTIFMETVGLKDGRSEGLSFSLQSECIPIRSDVKKIDVDIENYWSNSRWMNRLSEESGTGDGPRVVIPGTFIPTTVSSLIDKNFIGTKIPSMDPENQSEIPWLILKSPDRNQSMSTVSLYTDDTNNILESPNKPSNHVYPTPVSVILHSSNTNKVTSKPIPVTRVPLNDENIPWLILKSPNETQSTTAFNPTPPPLITWRPTSESISTTPSVTVGTSIHPTTLPSTTSRTPTTTTTMKTTTRTPSNGTQSTIIRPPTHQSLGTISSSTTKRPSTTKNAYTSRSPSTPSTTKSPSIKNASTTKSHSTTKSPSITKNATTSRSPSTTKIPSTSKNPANPSTTKIPPSIKNPSTPKNPSTAAKRPSMVGERPTTVRPSTKSSTTARPPSTTKSYTTTLNEKSKASAANISADVGIQEAISYLTSILEETKKRNNLPSSERSN</sequence>
<dbReference type="PROSITE" id="PS01180">
    <property type="entry name" value="CUB"/>
    <property type="match status" value="2"/>
</dbReference>
<comment type="caution">
    <text evidence="6">The sequence shown here is derived from an EMBL/GenBank/DDBJ whole genome shotgun (WGS) entry which is preliminary data.</text>
</comment>
<feature type="signal peptide" evidence="4">
    <location>
        <begin position="1"/>
        <end position="22"/>
    </location>
</feature>
<feature type="compositionally biased region" description="Polar residues" evidence="3">
    <location>
        <begin position="810"/>
        <end position="834"/>
    </location>
</feature>
<protein>
    <recommendedName>
        <fullName evidence="5">CUB domain-containing protein</fullName>
    </recommendedName>
</protein>
<organism evidence="6 7">
    <name type="scientific">Daphnia sinensis</name>
    <dbReference type="NCBI Taxonomy" id="1820382"/>
    <lineage>
        <taxon>Eukaryota</taxon>
        <taxon>Metazoa</taxon>
        <taxon>Ecdysozoa</taxon>
        <taxon>Arthropoda</taxon>
        <taxon>Crustacea</taxon>
        <taxon>Branchiopoda</taxon>
        <taxon>Diplostraca</taxon>
        <taxon>Cladocera</taxon>
        <taxon>Anomopoda</taxon>
        <taxon>Daphniidae</taxon>
        <taxon>Daphnia</taxon>
        <taxon>Daphnia similis group</taxon>
    </lineage>
</organism>
<feature type="compositionally biased region" description="Low complexity" evidence="3">
    <location>
        <begin position="697"/>
        <end position="722"/>
    </location>
</feature>
<feature type="chain" id="PRO_5042258671" description="CUB domain-containing protein" evidence="4">
    <location>
        <begin position="23"/>
        <end position="916"/>
    </location>
</feature>
<evidence type="ECO:0000259" key="5">
    <source>
        <dbReference type="PROSITE" id="PS01180"/>
    </source>
</evidence>
<evidence type="ECO:0000256" key="4">
    <source>
        <dbReference type="SAM" id="SignalP"/>
    </source>
</evidence>
<feature type="disulfide bond" evidence="2">
    <location>
        <begin position="171"/>
        <end position="188"/>
    </location>
</feature>
<gene>
    <name evidence="6" type="ORF">GHT06_019934</name>
</gene>
<feature type="disulfide bond" evidence="2">
    <location>
        <begin position="440"/>
        <end position="457"/>
    </location>
</feature>
<feature type="domain" description="CUB" evidence="5">
    <location>
        <begin position="104"/>
        <end position="233"/>
    </location>
</feature>
<reference evidence="6 7" key="1">
    <citation type="submission" date="2022-05" db="EMBL/GenBank/DDBJ databases">
        <title>A multi-omics perspective on studying reproductive biology in Daphnia sinensis.</title>
        <authorList>
            <person name="Jia J."/>
        </authorList>
    </citation>
    <scope>NUCLEOTIDE SEQUENCE [LARGE SCALE GENOMIC DNA]</scope>
    <source>
        <strain evidence="6 7">WSL</strain>
    </source>
</reference>
<feature type="compositionally biased region" description="Polar residues" evidence="3">
    <location>
        <begin position="849"/>
        <end position="869"/>
    </location>
</feature>
<evidence type="ECO:0000313" key="6">
    <source>
        <dbReference type="EMBL" id="KAI9554661.1"/>
    </source>
</evidence>
<feature type="domain" description="CUB" evidence="5">
    <location>
        <begin position="378"/>
        <end position="502"/>
    </location>
</feature>
<feature type="region of interest" description="Disordered" evidence="3">
    <location>
        <begin position="60"/>
        <end position="100"/>
    </location>
</feature>
<evidence type="ECO:0000256" key="1">
    <source>
        <dbReference type="ARBA" id="ARBA00023157"/>
    </source>
</evidence>
<dbReference type="EMBL" id="WJBH02000008">
    <property type="protein sequence ID" value="KAI9554661.1"/>
    <property type="molecule type" value="Genomic_DNA"/>
</dbReference>